<name>A0A1M7RKM4_9ACTN</name>
<evidence type="ECO:0000313" key="2">
    <source>
        <dbReference type="Proteomes" id="UP000184440"/>
    </source>
</evidence>
<gene>
    <name evidence="1" type="ORF">SAMN05443668_11784</name>
</gene>
<sequence length="60" mass="6400">MTPTYAPAAQRLHDMAETHARLIRGKTLPQAPEIAAEFAQFVVAGLAKPKRTPASARSSA</sequence>
<dbReference type="STRING" id="134849.SAMN05443668_11784"/>
<dbReference type="Proteomes" id="UP000184440">
    <property type="component" value="Unassembled WGS sequence"/>
</dbReference>
<reference evidence="1 2" key="1">
    <citation type="submission" date="2016-11" db="EMBL/GenBank/DDBJ databases">
        <authorList>
            <person name="Jaros S."/>
            <person name="Januszkiewicz K."/>
            <person name="Wedrychowicz H."/>
        </authorList>
    </citation>
    <scope>NUCLEOTIDE SEQUENCE [LARGE SCALE GENOMIC DNA]</scope>
    <source>
        <strain evidence="1 2">DSM 46144</strain>
    </source>
</reference>
<dbReference type="AlphaFoldDB" id="A0A1M7RKM4"/>
<evidence type="ECO:0000313" key="1">
    <source>
        <dbReference type="EMBL" id="SHN46701.1"/>
    </source>
</evidence>
<keyword evidence="2" id="KW-1185">Reference proteome</keyword>
<organism evidence="1 2">
    <name type="scientific">Cryptosporangium aurantiacum</name>
    <dbReference type="NCBI Taxonomy" id="134849"/>
    <lineage>
        <taxon>Bacteria</taxon>
        <taxon>Bacillati</taxon>
        <taxon>Actinomycetota</taxon>
        <taxon>Actinomycetes</taxon>
        <taxon>Cryptosporangiales</taxon>
        <taxon>Cryptosporangiaceae</taxon>
        <taxon>Cryptosporangium</taxon>
    </lineage>
</organism>
<proteinExistence type="predicted"/>
<dbReference type="RefSeq" id="WP_073263911.1">
    <property type="nucleotide sequence ID" value="NZ_FRCS01000017.1"/>
</dbReference>
<accession>A0A1M7RKM4</accession>
<protein>
    <submittedName>
        <fullName evidence="1">Uncharacterized protein</fullName>
    </submittedName>
</protein>
<dbReference type="EMBL" id="FRCS01000017">
    <property type="protein sequence ID" value="SHN46701.1"/>
    <property type="molecule type" value="Genomic_DNA"/>
</dbReference>